<evidence type="ECO:0000313" key="1">
    <source>
        <dbReference type="EMBL" id="KAA6315063.1"/>
    </source>
</evidence>
<dbReference type="InterPro" id="IPR010985">
    <property type="entry name" value="Ribbon_hlx_hlx"/>
</dbReference>
<proteinExistence type="predicted"/>
<dbReference type="AlphaFoldDB" id="A0A5J4Q371"/>
<organism evidence="1">
    <name type="scientific">termite gut metagenome</name>
    <dbReference type="NCBI Taxonomy" id="433724"/>
    <lineage>
        <taxon>unclassified sequences</taxon>
        <taxon>metagenomes</taxon>
        <taxon>organismal metagenomes</taxon>
    </lineage>
</organism>
<sequence length="83" mass="9772">MAKKEDLKKNMKTGLDALICSTEEEKEVPVTDNQEKEKDVRCNFIMSKKYHTRLKMLALQRETSLKAIVEEAFELYFKTLDKE</sequence>
<protein>
    <submittedName>
        <fullName evidence="1">Uncharacterized protein</fullName>
    </submittedName>
</protein>
<dbReference type="EMBL" id="SNRY01005398">
    <property type="protein sequence ID" value="KAA6315063.1"/>
    <property type="molecule type" value="Genomic_DNA"/>
</dbReference>
<dbReference type="SUPFAM" id="SSF47598">
    <property type="entry name" value="Ribbon-helix-helix"/>
    <property type="match status" value="1"/>
</dbReference>
<dbReference type="GO" id="GO:0006355">
    <property type="term" value="P:regulation of DNA-templated transcription"/>
    <property type="evidence" value="ECO:0007669"/>
    <property type="project" value="InterPro"/>
</dbReference>
<dbReference type="InterPro" id="IPR013321">
    <property type="entry name" value="Arc_rbn_hlx_hlx"/>
</dbReference>
<reference evidence="1" key="1">
    <citation type="submission" date="2019-03" db="EMBL/GenBank/DDBJ databases">
        <title>Single cell metagenomics reveals metabolic interactions within the superorganism composed of flagellate Streblomastix strix and complex community of Bacteroidetes bacteria on its surface.</title>
        <authorList>
            <person name="Treitli S.C."/>
            <person name="Kolisko M."/>
            <person name="Husnik F."/>
            <person name="Keeling P."/>
            <person name="Hampl V."/>
        </authorList>
    </citation>
    <scope>NUCLEOTIDE SEQUENCE</scope>
    <source>
        <strain evidence="1">STM</strain>
    </source>
</reference>
<gene>
    <name evidence="1" type="ORF">EZS27_034422</name>
</gene>
<accession>A0A5J4Q371</accession>
<comment type="caution">
    <text evidence="1">The sequence shown here is derived from an EMBL/GenBank/DDBJ whole genome shotgun (WGS) entry which is preliminary data.</text>
</comment>
<name>A0A5J4Q371_9ZZZZ</name>
<dbReference type="Gene3D" id="1.10.1220.10">
    <property type="entry name" value="Met repressor-like"/>
    <property type="match status" value="1"/>
</dbReference>